<evidence type="ECO:0000256" key="1">
    <source>
        <dbReference type="SAM" id="Coils"/>
    </source>
</evidence>
<gene>
    <name evidence="3" type="ORF">RIF29_28528</name>
</gene>
<sequence>MLTTLLPLFLLRIGKGDKLPPSERKVIRPRSCGLLSNWRNRKMPSLSPRKVEKVEANRVAAEKAFGERLRALEEENVRLKDQLSRLWKSFESQLNESQKRFEKMRQKALKHKRTSERNFLYWEQTHEE</sequence>
<feature type="chain" id="PRO_5042858620" evidence="2">
    <location>
        <begin position="17"/>
        <end position="128"/>
    </location>
</feature>
<evidence type="ECO:0000313" key="3">
    <source>
        <dbReference type="EMBL" id="KAK7255125.1"/>
    </source>
</evidence>
<evidence type="ECO:0000256" key="2">
    <source>
        <dbReference type="SAM" id="SignalP"/>
    </source>
</evidence>
<dbReference type="Proteomes" id="UP001372338">
    <property type="component" value="Unassembled WGS sequence"/>
</dbReference>
<proteinExistence type="predicted"/>
<accession>A0AAN9EEY8</accession>
<keyword evidence="2" id="KW-0732">Signal</keyword>
<keyword evidence="1" id="KW-0175">Coiled coil</keyword>
<name>A0AAN9EEY8_CROPI</name>
<feature type="signal peptide" evidence="2">
    <location>
        <begin position="1"/>
        <end position="16"/>
    </location>
</feature>
<evidence type="ECO:0000313" key="4">
    <source>
        <dbReference type="Proteomes" id="UP001372338"/>
    </source>
</evidence>
<feature type="coiled-coil region" evidence="1">
    <location>
        <begin position="62"/>
        <end position="114"/>
    </location>
</feature>
<dbReference type="AlphaFoldDB" id="A0AAN9EEY8"/>
<keyword evidence="4" id="KW-1185">Reference proteome</keyword>
<comment type="caution">
    <text evidence="3">The sequence shown here is derived from an EMBL/GenBank/DDBJ whole genome shotgun (WGS) entry which is preliminary data.</text>
</comment>
<dbReference type="EMBL" id="JAYWIO010000006">
    <property type="protein sequence ID" value="KAK7255125.1"/>
    <property type="molecule type" value="Genomic_DNA"/>
</dbReference>
<organism evidence="3 4">
    <name type="scientific">Crotalaria pallida</name>
    <name type="common">Smooth rattlebox</name>
    <name type="synonym">Crotalaria striata</name>
    <dbReference type="NCBI Taxonomy" id="3830"/>
    <lineage>
        <taxon>Eukaryota</taxon>
        <taxon>Viridiplantae</taxon>
        <taxon>Streptophyta</taxon>
        <taxon>Embryophyta</taxon>
        <taxon>Tracheophyta</taxon>
        <taxon>Spermatophyta</taxon>
        <taxon>Magnoliopsida</taxon>
        <taxon>eudicotyledons</taxon>
        <taxon>Gunneridae</taxon>
        <taxon>Pentapetalae</taxon>
        <taxon>rosids</taxon>
        <taxon>fabids</taxon>
        <taxon>Fabales</taxon>
        <taxon>Fabaceae</taxon>
        <taxon>Papilionoideae</taxon>
        <taxon>50 kb inversion clade</taxon>
        <taxon>genistoids sensu lato</taxon>
        <taxon>core genistoids</taxon>
        <taxon>Crotalarieae</taxon>
        <taxon>Crotalaria</taxon>
    </lineage>
</organism>
<protein>
    <submittedName>
        <fullName evidence="3">Uncharacterized protein</fullName>
    </submittedName>
</protein>
<reference evidence="3 4" key="1">
    <citation type="submission" date="2024-01" db="EMBL/GenBank/DDBJ databases">
        <title>The genomes of 5 underutilized Papilionoideae crops provide insights into root nodulation and disease resistanc.</title>
        <authorList>
            <person name="Yuan L."/>
        </authorList>
    </citation>
    <scope>NUCLEOTIDE SEQUENCE [LARGE SCALE GENOMIC DNA]</scope>
    <source>
        <strain evidence="3">ZHUSHIDOU_FW_LH</strain>
        <tissue evidence="3">Leaf</tissue>
    </source>
</reference>